<protein>
    <submittedName>
        <fullName evidence="1">Uncharacterized protein</fullName>
    </submittedName>
</protein>
<keyword evidence="2" id="KW-1185">Reference proteome</keyword>
<dbReference type="RefSeq" id="WP_344831536.1">
    <property type="nucleotide sequence ID" value="NZ_BAAAUV010000011.1"/>
</dbReference>
<name>A0ABP6QDQ6_9ACTN</name>
<evidence type="ECO:0000313" key="2">
    <source>
        <dbReference type="Proteomes" id="UP001501237"/>
    </source>
</evidence>
<evidence type="ECO:0000313" key="1">
    <source>
        <dbReference type="EMBL" id="GAA3220412.1"/>
    </source>
</evidence>
<accession>A0ABP6QDQ6</accession>
<proteinExistence type="predicted"/>
<dbReference type="Proteomes" id="UP001501237">
    <property type="component" value="Unassembled WGS sequence"/>
</dbReference>
<dbReference type="EMBL" id="BAAAUV010000011">
    <property type="protein sequence ID" value="GAA3220412.1"/>
    <property type="molecule type" value="Genomic_DNA"/>
</dbReference>
<comment type="caution">
    <text evidence="1">The sequence shown here is derived from an EMBL/GenBank/DDBJ whole genome shotgun (WGS) entry which is preliminary data.</text>
</comment>
<sequence>MTALAAFVLVREEPTDPYNDEGNLLLLLTAVWSLQTGRPCPEWPASGADPARLVEFWADPEME</sequence>
<organism evidence="1 2">
    <name type="scientific">Actinocorallia longicatena</name>
    <dbReference type="NCBI Taxonomy" id="111803"/>
    <lineage>
        <taxon>Bacteria</taxon>
        <taxon>Bacillati</taxon>
        <taxon>Actinomycetota</taxon>
        <taxon>Actinomycetes</taxon>
        <taxon>Streptosporangiales</taxon>
        <taxon>Thermomonosporaceae</taxon>
        <taxon>Actinocorallia</taxon>
    </lineage>
</organism>
<gene>
    <name evidence="1" type="ORF">GCM10010468_44970</name>
</gene>
<reference evidence="2" key="1">
    <citation type="journal article" date="2019" name="Int. J. Syst. Evol. Microbiol.">
        <title>The Global Catalogue of Microorganisms (GCM) 10K type strain sequencing project: providing services to taxonomists for standard genome sequencing and annotation.</title>
        <authorList>
            <consortium name="The Broad Institute Genomics Platform"/>
            <consortium name="The Broad Institute Genome Sequencing Center for Infectious Disease"/>
            <person name="Wu L."/>
            <person name="Ma J."/>
        </authorList>
    </citation>
    <scope>NUCLEOTIDE SEQUENCE [LARGE SCALE GENOMIC DNA]</scope>
    <source>
        <strain evidence="2">JCM 9377</strain>
    </source>
</reference>